<dbReference type="AlphaFoldDB" id="A0A8W8K2F8"/>
<dbReference type="Pfam" id="PF00076">
    <property type="entry name" value="RRM_1"/>
    <property type="match status" value="1"/>
</dbReference>
<accession>A0A8W8K2F8</accession>
<reference evidence="3" key="1">
    <citation type="submission" date="2022-08" db="UniProtKB">
        <authorList>
            <consortium name="EnsemblMetazoa"/>
        </authorList>
    </citation>
    <scope>IDENTIFICATION</scope>
    <source>
        <strain evidence="3">05x7-T-G4-1.051#20</strain>
    </source>
</reference>
<protein>
    <recommendedName>
        <fullName evidence="2">RRM domain-containing protein</fullName>
    </recommendedName>
</protein>
<keyword evidence="4" id="KW-1185">Reference proteome</keyword>
<keyword evidence="1" id="KW-0694">RNA-binding</keyword>
<sequence length="370" mass="41736">MEEWMDFAGLCICSDRMVLCPGFQKNGRPCTNILEQKNKFCKLCGWKIDPEIFSKEAISCPNIVLSSEEKCGTWIERDQMFCDQCGWEVNHDFFPSRNGTGTVGPECSSGLQAQIKKLSFKQETKLHQNSFLDSLVTPGDTDEDDLMTFPKSVSISPHSASSASSLPESGREAKGRILFIHNLNEESITTEKLFNLFSLYGRVDIIKLFFKKKNSGLVQMDTEEHAASALGHLDRVVVQNKTLHIQYSRVKSINTDENFKMTADYRKSKLHRGGVTFNYVMTACAPSAVIHMSHLPESIKREDIIDVFSEYGNVLELKIFQSRGCQGALLKFASVEQAVTAIMEMHNFKFPDNTRLMVSFSHHKCLITEG</sequence>
<evidence type="ECO:0000259" key="2">
    <source>
        <dbReference type="PROSITE" id="PS50102"/>
    </source>
</evidence>
<dbReference type="GO" id="GO:0003723">
    <property type="term" value="F:RNA binding"/>
    <property type="evidence" value="ECO:0007669"/>
    <property type="project" value="UniProtKB-UniRule"/>
</dbReference>
<evidence type="ECO:0000313" key="3">
    <source>
        <dbReference type="EnsemblMetazoa" id="G21341.1:cds"/>
    </source>
</evidence>
<name>A0A8W8K2F8_MAGGI</name>
<dbReference type="Pfam" id="PF13893">
    <property type="entry name" value="RRM_5"/>
    <property type="match status" value="1"/>
</dbReference>
<evidence type="ECO:0000313" key="4">
    <source>
        <dbReference type="Proteomes" id="UP000005408"/>
    </source>
</evidence>
<dbReference type="InterPro" id="IPR000504">
    <property type="entry name" value="RRM_dom"/>
</dbReference>
<dbReference type="PANTHER" id="PTHR15592">
    <property type="entry name" value="MATRIN 3/NUCLEAR PROTEIN 220-RELATED"/>
    <property type="match status" value="1"/>
</dbReference>
<dbReference type="PROSITE" id="PS50102">
    <property type="entry name" value="RRM"/>
    <property type="match status" value="2"/>
</dbReference>
<dbReference type="EnsemblMetazoa" id="G21341.1">
    <property type="protein sequence ID" value="G21341.1:cds"/>
    <property type="gene ID" value="G21341"/>
</dbReference>
<evidence type="ECO:0000256" key="1">
    <source>
        <dbReference type="PROSITE-ProRule" id="PRU00176"/>
    </source>
</evidence>
<dbReference type="InterPro" id="IPR035979">
    <property type="entry name" value="RBD_domain_sf"/>
</dbReference>
<dbReference type="SMART" id="SM00360">
    <property type="entry name" value="RRM"/>
    <property type="match status" value="2"/>
</dbReference>
<proteinExistence type="predicted"/>
<feature type="domain" description="RRM" evidence="2">
    <location>
        <begin position="288"/>
        <end position="363"/>
    </location>
</feature>
<dbReference type="Gene3D" id="3.30.70.330">
    <property type="match status" value="2"/>
</dbReference>
<dbReference type="SUPFAM" id="SSF54928">
    <property type="entry name" value="RNA-binding domain, RBD"/>
    <property type="match status" value="1"/>
</dbReference>
<dbReference type="Proteomes" id="UP000005408">
    <property type="component" value="Unassembled WGS sequence"/>
</dbReference>
<organism evidence="3 4">
    <name type="scientific">Magallana gigas</name>
    <name type="common">Pacific oyster</name>
    <name type="synonym">Crassostrea gigas</name>
    <dbReference type="NCBI Taxonomy" id="29159"/>
    <lineage>
        <taxon>Eukaryota</taxon>
        <taxon>Metazoa</taxon>
        <taxon>Spiralia</taxon>
        <taxon>Lophotrochozoa</taxon>
        <taxon>Mollusca</taxon>
        <taxon>Bivalvia</taxon>
        <taxon>Autobranchia</taxon>
        <taxon>Pteriomorphia</taxon>
        <taxon>Ostreida</taxon>
        <taxon>Ostreoidea</taxon>
        <taxon>Ostreidae</taxon>
        <taxon>Magallana</taxon>
    </lineage>
</organism>
<dbReference type="InterPro" id="IPR012677">
    <property type="entry name" value="Nucleotide-bd_a/b_plait_sf"/>
</dbReference>
<feature type="domain" description="RRM" evidence="2">
    <location>
        <begin position="176"/>
        <end position="250"/>
    </location>
</feature>